<feature type="region of interest" description="Disordered" evidence="5">
    <location>
        <begin position="1521"/>
        <end position="1541"/>
    </location>
</feature>
<feature type="compositionally biased region" description="Low complexity" evidence="5">
    <location>
        <begin position="1750"/>
        <end position="1773"/>
    </location>
</feature>
<dbReference type="Pfam" id="PF18334">
    <property type="entry name" value="XRN1_D2_D3"/>
    <property type="match status" value="1"/>
</dbReference>
<feature type="region of interest" description="Disordered" evidence="5">
    <location>
        <begin position="1935"/>
        <end position="2014"/>
    </location>
</feature>
<dbReference type="Proteomes" id="UP001283361">
    <property type="component" value="Unassembled WGS sequence"/>
</dbReference>
<dbReference type="Gene3D" id="1.25.40.1050">
    <property type="match status" value="1"/>
</dbReference>
<feature type="region of interest" description="Disordered" evidence="5">
    <location>
        <begin position="1195"/>
        <end position="1227"/>
    </location>
</feature>
<evidence type="ECO:0000256" key="5">
    <source>
        <dbReference type="SAM" id="MobiDB-lite"/>
    </source>
</evidence>
<feature type="compositionally biased region" description="Acidic residues" evidence="5">
    <location>
        <begin position="422"/>
        <end position="450"/>
    </location>
</feature>
<proteinExistence type="inferred from homology"/>
<dbReference type="Gene3D" id="2.170.260.40">
    <property type="match status" value="1"/>
</dbReference>
<comment type="caution">
    <text evidence="11">The sequence shown here is derived from an EMBL/GenBank/DDBJ whole genome shotgun (WGS) entry which is preliminary data.</text>
</comment>
<feature type="compositionally biased region" description="Polar residues" evidence="5">
    <location>
        <begin position="1935"/>
        <end position="1945"/>
    </location>
</feature>
<feature type="compositionally biased region" description="Polar residues" evidence="5">
    <location>
        <begin position="1795"/>
        <end position="1818"/>
    </location>
</feature>
<evidence type="ECO:0000259" key="10">
    <source>
        <dbReference type="Pfam" id="PF18334"/>
    </source>
</evidence>
<dbReference type="Pfam" id="PF17846">
    <property type="entry name" value="XRN_M"/>
    <property type="match status" value="1"/>
</dbReference>
<evidence type="ECO:0000256" key="1">
    <source>
        <dbReference type="ARBA" id="ARBA00022722"/>
    </source>
</evidence>
<dbReference type="PANTHER" id="PTHR12341:SF7">
    <property type="entry name" value="5'-3' EXORIBONUCLEASE 1"/>
    <property type="match status" value="1"/>
</dbReference>
<feature type="compositionally biased region" description="Basic and acidic residues" evidence="5">
    <location>
        <begin position="1886"/>
        <end position="1899"/>
    </location>
</feature>
<dbReference type="CDD" id="cd18673">
    <property type="entry name" value="PIN_XRN1-2-like"/>
    <property type="match status" value="1"/>
</dbReference>
<dbReference type="InterPro" id="IPR004859">
    <property type="entry name" value="Xrn1_N"/>
</dbReference>
<feature type="region of interest" description="Disordered" evidence="5">
    <location>
        <begin position="1284"/>
        <end position="1304"/>
    </location>
</feature>
<dbReference type="Pfam" id="PF03159">
    <property type="entry name" value="XRN_N"/>
    <property type="match status" value="1"/>
</dbReference>
<dbReference type="GO" id="GO:0000956">
    <property type="term" value="P:nuclear-transcribed mRNA catabolic process"/>
    <property type="evidence" value="ECO:0007669"/>
    <property type="project" value="TreeGrafter"/>
</dbReference>
<dbReference type="Pfam" id="PF18332">
    <property type="entry name" value="XRN1_D1"/>
    <property type="match status" value="1"/>
</dbReference>
<feature type="domain" description="Xrn1 helical" evidence="7">
    <location>
        <begin position="276"/>
        <end position="629"/>
    </location>
</feature>
<sequence length="2014" mass="224814">MGVPKFYRWISERYPCLSEVVKEFQLPEFDNLYLDMNGIIHVCSHPDDDNPHFRITEEAIFKNICHYIDFLYRMIKPRKVFFMAVDGVAPRAKMNQQRGRRFRSAREAEQNEKKAQERGEVLPTEKRFDSNCITPGTPFMVRLQTHLKYFVVNKITNDPLWQGRRIFLSGHETPGEGEHKVMDFIRYSKSQPDYDPDTRHCLYGLDADLIMLGLVSHEPRFSLLREEVRFGGKKDKSNKRPVTPEETTFHLLHLSLLRDYLGYEFADLEGKTSFAWDLEKLIDDWVLMGFLVGNDFIPHLPHLHIHHDALPLLWRTYKKVMPSLDGYLNEGGHLNLRRFEKFMEELSKFDIETFESAFSDLSYLEGKLGGKSINESAGTSRTAQARYPKPKLKELKPFKMKQNGNAFAALEDDCPLDPISDIVDEDSDDDEDEDEEDESSADDEDDEDCNTFDDEFRLHKRDYYMNKMAYTSVTSEVIKEQAQGYVIAIQWILLYYFEGCPSWSWFYSHHYAPYISDIQGFSDLKISFDLSTPFLPFQQLMAVLPAASKDLLPLALQPLMIEESSPVLDFYPVRFDTDLNGKQQDWEAVVLIPFIDENRLLTAMSSREHLLSKEERLRNGHGPHLLYEYSSDNQGFYPSSIPGVLPDLNMNKAKLTEIDKHTFHIDANRLRKGLLDATRLNVYFPGFPALRFLPHTFGLAKAGVKVFQHCSRGENMVLRVQAKENLILEKLADELLGKETYVGWPHLHEARVTAVANESYKIVLVEELSKKGKKEATLSFDRRPLDENEARIVAREAEHIKEKQMDRFAIDVGKTEVVVYASALTGRSYTFGLHGAIALSKQFASKESPYLYQMTVKDVEVEESAVTVLKTLDEVFPKDSPVFMVGNPHYSAQGTVLEVLPDMGRVRIVLDVTEEPDFTQMSRTRGRNDYVSNIHAAQHIGIDGHLMSRITGSIFVEKSHAEAGQKGKVNIGLNLKFTKKMEEVPGYTKKLDKGWFYSWKCVEQVEDYVNTFRDLWWTVQTLKDERDVFSEDKLFPEGSAKTLADVQEYLEKLPCSRVPRMPFGSQILDEDKVKDIEKMTATLNKVPDKVKIKVKPRLLFRPLANQGTLVPDPEADFQLYDRVVVVKTGYSVPFGQRGTLIGVPSGEDGVLGPHSLYDIVFDKQFAGGITLRCSPGKGYRVPGSAMLNLTFGEFRKNTPRTSNSSTSSGGYNNNNTRDGLLGKNPWQLHTNEQSGGIYLERKLPQQQLVKWDARGQPQFGKIFGSQEQPRSGNDVAQPKFVTPKVQGAQPVKVSRVQEPSKRADNLEFDNMWRNLQSHKTSKQGTSKGSRLSGPDILKQAISVLPPTANQSSNLTSTSGKSLGSNLVLAQSPDSKASPRLLHHPIPQRLSQSSTPDAHQTVATAPIAVLQKPGSGDKDKDSSVPAAVQSLFDSATKVQNYRQKPMKANPTPENAEFLAMFNSLKTQSSELLKASKDNKAESDGISGNSLPNKSKVAEAETKPKSQADLALKQLLKIGVAQSGGLPEPEAGSSQPHATSEALGHISPRQEPATSELGPPAYGRQVSLQELFEEVNKQKQQRSQQEPQLHQPPPSLAGSGPAENRNPIAEIEAFCQAAFNKGEVHFDFKLQPKQNAYIATVSLPNGHKYEGSVCKIKQDAAKSAASMALLCLKTSQAQATHPVITGSMPGAGQRGPLMNRFFSPNSAFRAIGMQGPNPALLQASGGPAHPPPILLTPQHFFNQPPPALPGTPLHQLLQQQQQQHKKQQQMQALPQNRYVPVPPQSLHQQLQHPPPTHFQTGQSQHPTAADVSGQSKQGLESKQPAVLQAEPEPKIPPVSHAGSSLSVNSFSQQFIPLQVTKRQKKKEAADSSVSLTSPASDVANKTRSSPEQREENLDKPASDVVGIESPHTSLNSSVDVKSSMILEQTDASNTLGVKATSPVQSKPNLVILEKNEADQLVPSSSKSKPELKSSLTVGPDSKPDLKPMSTVPSAVPNSKPAKKRKSRLAANFGPRS</sequence>
<evidence type="ECO:0000313" key="11">
    <source>
        <dbReference type="EMBL" id="KAK3800409.1"/>
    </source>
</evidence>
<dbReference type="InterPro" id="IPR040992">
    <property type="entry name" value="XRN1_D1"/>
</dbReference>
<feature type="region of interest" description="Disordered" evidence="5">
    <location>
        <begin position="411"/>
        <end position="450"/>
    </location>
</feature>
<feature type="region of interest" description="Disordered" evidence="5">
    <location>
        <begin position="1573"/>
        <end position="1602"/>
    </location>
</feature>
<feature type="region of interest" description="Disordered" evidence="5">
    <location>
        <begin position="1739"/>
        <end position="1842"/>
    </location>
</feature>
<feature type="domain" description="Exoribonuclease Xrn1 D2/D3" evidence="10">
    <location>
        <begin position="872"/>
        <end position="1089"/>
    </location>
</feature>
<protein>
    <submittedName>
        <fullName evidence="11">Uncharacterized protein</fullName>
    </submittedName>
</protein>
<feature type="compositionally biased region" description="Low complexity" evidence="5">
    <location>
        <begin position="1201"/>
        <end position="1216"/>
    </location>
</feature>
<keyword evidence="12" id="KW-1185">Reference proteome</keyword>
<dbReference type="GO" id="GO:0016075">
    <property type="term" value="P:rRNA catabolic process"/>
    <property type="evidence" value="ECO:0007669"/>
    <property type="project" value="TreeGrafter"/>
</dbReference>
<evidence type="ECO:0000256" key="4">
    <source>
        <dbReference type="ARBA" id="ARBA00038299"/>
    </source>
</evidence>
<evidence type="ECO:0000256" key="3">
    <source>
        <dbReference type="ARBA" id="ARBA00022839"/>
    </source>
</evidence>
<dbReference type="InterPro" id="IPR027073">
    <property type="entry name" value="5_3_exoribonuclease"/>
</dbReference>
<keyword evidence="3" id="KW-0269">Exonuclease</keyword>
<accession>A0AAE1B5T1</accession>
<evidence type="ECO:0000259" key="9">
    <source>
        <dbReference type="Pfam" id="PF18332"/>
    </source>
</evidence>
<dbReference type="GO" id="GO:0003723">
    <property type="term" value="F:RNA binding"/>
    <property type="evidence" value="ECO:0007669"/>
    <property type="project" value="TreeGrafter"/>
</dbReference>
<dbReference type="Pfam" id="PF18129">
    <property type="entry name" value="SH3_12"/>
    <property type="match status" value="1"/>
</dbReference>
<comment type="similarity">
    <text evidence="4">Belongs to the 5'-3' exonuclease family.</text>
</comment>
<feature type="compositionally biased region" description="Polar residues" evidence="5">
    <location>
        <begin position="1908"/>
        <end position="1918"/>
    </location>
</feature>
<feature type="domain" description="5'-3' exoribonuclease 1 D1" evidence="9">
    <location>
        <begin position="684"/>
        <end position="863"/>
    </location>
</feature>
<dbReference type="PANTHER" id="PTHR12341">
    <property type="entry name" value="5'-&gt;3' EXORIBONUCLEASE"/>
    <property type="match status" value="1"/>
</dbReference>
<evidence type="ECO:0000259" key="8">
    <source>
        <dbReference type="Pfam" id="PF18129"/>
    </source>
</evidence>
<keyword evidence="2" id="KW-0378">Hydrolase</keyword>
<evidence type="ECO:0000256" key="2">
    <source>
        <dbReference type="ARBA" id="ARBA00022801"/>
    </source>
</evidence>
<feature type="compositionally biased region" description="Basic and acidic residues" evidence="5">
    <location>
        <begin position="104"/>
        <end position="121"/>
    </location>
</feature>
<dbReference type="Gene3D" id="3.40.50.12390">
    <property type="match status" value="2"/>
</dbReference>
<dbReference type="InterPro" id="IPR047008">
    <property type="entry name" value="XRN1_SH3_sf"/>
</dbReference>
<evidence type="ECO:0000313" key="12">
    <source>
        <dbReference type="Proteomes" id="UP001283361"/>
    </source>
</evidence>
<name>A0AAE1B5T1_9GAST</name>
<dbReference type="EMBL" id="JAWDGP010000459">
    <property type="protein sequence ID" value="KAK3800409.1"/>
    <property type="molecule type" value="Genomic_DNA"/>
</dbReference>
<dbReference type="Gene3D" id="2.30.30.750">
    <property type="match status" value="1"/>
</dbReference>
<organism evidence="11 12">
    <name type="scientific">Elysia crispata</name>
    <name type="common">lettuce slug</name>
    <dbReference type="NCBI Taxonomy" id="231223"/>
    <lineage>
        <taxon>Eukaryota</taxon>
        <taxon>Metazoa</taxon>
        <taxon>Spiralia</taxon>
        <taxon>Lophotrochozoa</taxon>
        <taxon>Mollusca</taxon>
        <taxon>Gastropoda</taxon>
        <taxon>Heterobranchia</taxon>
        <taxon>Euthyneura</taxon>
        <taxon>Panpulmonata</taxon>
        <taxon>Sacoglossa</taxon>
        <taxon>Placobranchoidea</taxon>
        <taxon>Plakobranchidae</taxon>
        <taxon>Elysia</taxon>
    </lineage>
</organism>
<keyword evidence="1" id="KW-0540">Nuclease</keyword>
<feature type="region of interest" description="Disordered" evidence="5">
    <location>
        <begin position="1859"/>
        <end position="1918"/>
    </location>
</feature>
<dbReference type="InterPro" id="IPR041412">
    <property type="entry name" value="Xrn1_helical"/>
</dbReference>
<dbReference type="GO" id="GO:0004534">
    <property type="term" value="F:5'-3' RNA exonuclease activity"/>
    <property type="evidence" value="ECO:0007669"/>
    <property type="project" value="TreeGrafter"/>
</dbReference>
<dbReference type="InterPro" id="IPR041385">
    <property type="entry name" value="SH3_12"/>
</dbReference>
<reference evidence="11" key="1">
    <citation type="journal article" date="2023" name="G3 (Bethesda)">
        <title>A reference genome for the long-term kleptoplast-retaining sea slug Elysia crispata morphotype clarki.</title>
        <authorList>
            <person name="Eastman K.E."/>
            <person name="Pendleton A.L."/>
            <person name="Shaikh M.A."/>
            <person name="Suttiyut T."/>
            <person name="Ogas R."/>
            <person name="Tomko P."/>
            <person name="Gavelis G."/>
            <person name="Widhalm J.R."/>
            <person name="Wisecaver J.H."/>
        </authorList>
    </citation>
    <scope>NUCLEOTIDE SEQUENCE</scope>
    <source>
        <strain evidence="11">ECLA1</strain>
    </source>
</reference>
<feature type="compositionally biased region" description="Polar residues" evidence="5">
    <location>
        <begin position="1869"/>
        <end position="1885"/>
    </location>
</feature>
<dbReference type="InterPro" id="IPR047007">
    <property type="entry name" value="XRN1_D1_sf"/>
</dbReference>
<dbReference type="FunFam" id="3.40.50.12390:FF:000002">
    <property type="entry name" value="5'-3' exoribonuclease 1"/>
    <property type="match status" value="1"/>
</dbReference>
<dbReference type="GO" id="GO:0005634">
    <property type="term" value="C:nucleus"/>
    <property type="evidence" value="ECO:0007669"/>
    <property type="project" value="TreeGrafter"/>
</dbReference>
<dbReference type="InterPro" id="IPR041106">
    <property type="entry name" value="XRN1_D2_D3"/>
</dbReference>
<feature type="domain" description="Xrn1 N-terminal" evidence="6">
    <location>
        <begin position="1"/>
        <end position="227"/>
    </location>
</feature>
<gene>
    <name evidence="11" type="ORF">RRG08_052792</name>
</gene>
<feature type="region of interest" description="Disordered" evidence="5">
    <location>
        <begin position="95"/>
        <end position="121"/>
    </location>
</feature>
<feature type="domain" description="5'-3' exoribonuclease 1 SH3-like" evidence="8">
    <location>
        <begin position="1115"/>
        <end position="1188"/>
    </location>
</feature>
<evidence type="ECO:0000259" key="6">
    <source>
        <dbReference type="Pfam" id="PF03159"/>
    </source>
</evidence>
<feature type="region of interest" description="Disordered" evidence="5">
    <location>
        <begin position="1473"/>
        <end position="1503"/>
    </location>
</feature>
<evidence type="ECO:0000259" key="7">
    <source>
        <dbReference type="Pfam" id="PF17846"/>
    </source>
</evidence>
<feature type="compositionally biased region" description="Basic and acidic residues" evidence="5">
    <location>
        <begin position="1494"/>
        <end position="1503"/>
    </location>
</feature>